<sequence length="397" mass="43683">MHKIDVTKGEMKGDVSRQWANRTPDQRFTSLTELRAQVAQWADESFAKDITPGAMLVKPTEDNDLALHYGDAAPMGLTNYAFQQLSRLAGAPGYYLKDLPAPLAAINLNYGLKAAAQKDQSLYIRNPSPSFDGGAAVPIPNASHLRGITSPRYGRIYDRDVVDAVIKVAGNGTGDTRWKVPGTIDWANAHGVSYNPNVVITKENTTLYASDRDVFIFLVDDMHPIEVGKLNDGSPDLMFRGFYVWNSEVGDKTFGVATMYLRGVCQNRNLWGVEGFNELTFKHTAGAPNRFMDQAAPALQTFSDGSTTKLIAGVKAAKEAKVSKTDEERIEFLAKWGFSEKQAKELIATAVAEESRPQESIWDHAQAITAHARKSPLQENRLAMEQTAGKMLDKVKA</sequence>
<feature type="compositionally biased region" description="Basic and acidic residues" evidence="1">
    <location>
        <begin position="1"/>
        <end position="15"/>
    </location>
</feature>
<name>A0A6J7WR46_9CAUD</name>
<protein>
    <recommendedName>
        <fullName evidence="3">DUF932 domain-containing protein</fullName>
    </recommendedName>
</protein>
<proteinExistence type="predicted"/>
<evidence type="ECO:0000313" key="2">
    <source>
        <dbReference type="EMBL" id="CAB5220240.1"/>
    </source>
</evidence>
<feature type="region of interest" description="Disordered" evidence="1">
    <location>
        <begin position="1"/>
        <end position="20"/>
    </location>
</feature>
<gene>
    <name evidence="2" type="ORF">UFOVP233_26</name>
</gene>
<reference evidence="2" key="1">
    <citation type="submission" date="2020-05" db="EMBL/GenBank/DDBJ databases">
        <authorList>
            <person name="Chiriac C."/>
            <person name="Salcher M."/>
            <person name="Ghai R."/>
            <person name="Kavagutti S V."/>
        </authorList>
    </citation>
    <scope>NUCLEOTIDE SEQUENCE</scope>
</reference>
<accession>A0A6J7WR46</accession>
<evidence type="ECO:0000256" key="1">
    <source>
        <dbReference type="SAM" id="MobiDB-lite"/>
    </source>
</evidence>
<evidence type="ECO:0008006" key="3">
    <source>
        <dbReference type="Google" id="ProtNLM"/>
    </source>
</evidence>
<organism evidence="2">
    <name type="scientific">uncultured Caudovirales phage</name>
    <dbReference type="NCBI Taxonomy" id="2100421"/>
    <lineage>
        <taxon>Viruses</taxon>
        <taxon>Duplodnaviria</taxon>
        <taxon>Heunggongvirae</taxon>
        <taxon>Uroviricota</taxon>
        <taxon>Caudoviricetes</taxon>
        <taxon>Peduoviridae</taxon>
        <taxon>Maltschvirus</taxon>
        <taxon>Maltschvirus maltsch</taxon>
    </lineage>
</organism>
<dbReference type="EMBL" id="LR798285">
    <property type="protein sequence ID" value="CAB5220240.1"/>
    <property type="molecule type" value="Genomic_DNA"/>
</dbReference>